<dbReference type="NCBIfam" id="TIGR04183">
    <property type="entry name" value="Por_Secre_tail"/>
    <property type="match status" value="1"/>
</dbReference>
<gene>
    <name evidence="3" type="ORF">METZ01_LOCUS67575</name>
</gene>
<evidence type="ECO:0000313" key="3">
    <source>
        <dbReference type="EMBL" id="SVA14721.1"/>
    </source>
</evidence>
<dbReference type="Gene3D" id="2.60.120.260">
    <property type="entry name" value="Galactose-binding domain-like"/>
    <property type="match status" value="1"/>
</dbReference>
<feature type="domain" description="Capsule synthesis protein CapA" evidence="2">
    <location>
        <begin position="18"/>
        <end position="324"/>
    </location>
</feature>
<dbReference type="InterPro" id="IPR019079">
    <property type="entry name" value="Capsule_synth_CapA"/>
</dbReference>
<name>A0A381TGT4_9ZZZZ</name>
<dbReference type="InterPro" id="IPR052169">
    <property type="entry name" value="CW_Biosynth-Accessory"/>
</dbReference>
<dbReference type="InterPro" id="IPR013783">
    <property type="entry name" value="Ig-like_fold"/>
</dbReference>
<evidence type="ECO:0000259" key="2">
    <source>
        <dbReference type="SMART" id="SM00854"/>
    </source>
</evidence>
<accession>A0A381TGT4</accession>
<organism evidence="3">
    <name type="scientific">marine metagenome</name>
    <dbReference type="NCBI Taxonomy" id="408172"/>
    <lineage>
        <taxon>unclassified sequences</taxon>
        <taxon>metagenomes</taxon>
        <taxon>ecological metagenomes</taxon>
    </lineage>
</organism>
<evidence type="ECO:0000256" key="1">
    <source>
        <dbReference type="ARBA" id="ARBA00005662"/>
    </source>
</evidence>
<proteinExistence type="inferred from homology"/>
<reference evidence="3" key="1">
    <citation type="submission" date="2018-05" db="EMBL/GenBank/DDBJ databases">
        <authorList>
            <person name="Lanie J.A."/>
            <person name="Ng W.-L."/>
            <person name="Kazmierczak K.M."/>
            <person name="Andrzejewski T.M."/>
            <person name="Davidsen T.M."/>
            <person name="Wayne K.J."/>
            <person name="Tettelin H."/>
            <person name="Glass J.I."/>
            <person name="Rusch D."/>
            <person name="Podicherti R."/>
            <person name="Tsui H.-C.T."/>
            <person name="Winkler M.E."/>
        </authorList>
    </citation>
    <scope>NUCLEOTIDE SEQUENCE</scope>
</reference>
<dbReference type="SUPFAM" id="SSF56300">
    <property type="entry name" value="Metallo-dependent phosphatases"/>
    <property type="match status" value="1"/>
</dbReference>
<dbReference type="Pfam" id="PF13860">
    <property type="entry name" value="FlgD_ig"/>
    <property type="match status" value="1"/>
</dbReference>
<dbReference type="Gene3D" id="2.60.40.4070">
    <property type="match status" value="1"/>
</dbReference>
<protein>
    <recommendedName>
        <fullName evidence="2">Capsule synthesis protein CapA domain-containing protein</fullName>
    </recommendedName>
</protein>
<comment type="similarity">
    <text evidence="1">Belongs to the CapA family.</text>
</comment>
<dbReference type="InterPro" id="IPR026444">
    <property type="entry name" value="Secre_tail"/>
</dbReference>
<dbReference type="PANTHER" id="PTHR33393:SF11">
    <property type="entry name" value="POLYGLUTAMINE SYNTHESIS ACCESSORY PROTEIN RV0574C-RELATED"/>
    <property type="match status" value="1"/>
</dbReference>
<dbReference type="Gene3D" id="2.60.40.10">
    <property type="entry name" value="Immunoglobulins"/>
    <property type="match status" value="1"/>
</dbReference>
<dbReference type="Pfam" id="PF22073">
    <property type="entry name" value="Cep192_D4"/>
    <property type="match status" value="1"/>
</dbReference>
<dbReference type="InterPro" id="IPR025965">
    <property type="entry name" value="FlgD/Vpr_Ig-like"/>
</dbReference>
<dbReference type="InterPro" id="IPR054090">
    <property type="entry name" value="Cep192_Spd-2-like_dom"/>
</dbReference>
<dbReference type="AlphaFoldDB" id="A0A381TGT4"/>
<dbReference type="PANTHER" id="PTHR33393">
    <property type="entry name" value="POLYGLUTAMINE SYNTHESIS ACCESSORY PROTEIN RV0574C-RELATED"/>
    <property type="match status" value="1"/>
</dbReference>
<dbReference type="InterPro" id="IPR029052">
    <property type="entry name" value="Metallo-depent_PP-like"/>
</dbReference>
<dbReference type="Pfam" id="PF09587">
    <property type="entry name" value="PGA_cap"/>
    <property type="match status" value="2"/>
</dbReference>
<sequence length="1116" mass="125184">MKIVIVILLFLNTLSADTINFAGDMMFGRRYYCTGANSYHSNNQTLEDSLCYMPEDMCDGFGELGIIPNCGNEILLNGVIGYLTQDPDVLNVGNLEAVITEDTSTPHPGYDDCKIVFHSCPSIIEPALAPVFDFLNLGNNHVLDYMETGIINTQELLGQNNISFGGAGLNDTTACGPSMIYHNGIPIAFLGSSDINGEDSGDGCEPSLTAGPESPGLCGLTEENISSQISDVLTISDSLLIIYQMHTGYEYSFEPERETISSFEDEYYNPFYTEPSERSIAMAHHTIDEGASIVIQHHPHVLQGLEFYNGKLIAHSLGNFVFDQNFPETFPSMILNAEYDETGFFGYQIIPIYLHYYLPQIATGNLANYILDFMAMKSRKLNTYIKVDRENHIGEVVFDAPYFSYSTDVEVNFQPDSIVQLISDPIQLNKLHHVVNLQSNDEFMFRVGRETIWMGDFDFNPEIDDCVNRNTYYWDLHSSEVTDTVSYNGTFSIKMIRDSEDGDNALVDNYYCFPLSGGAGEITVRGFIKTENAEDAMIGVRFYSSRCSGTIETKYTEPVNGTNPWTEYHRNLTVPEDAKYIDVRMVSFPPDTGQSIVYFDNVGIIQWEEWHEGNTEILYPNDYYYYQVRSSLDSVNITLNELSYFASDIDLSHNYLLFDTTNVGDYSSQLLTITNSGNTELIVHSVYTDSSVFQPADTNFTIGINNSFTLEIFFNPTTGGFVLDTLYISSNDNDESFITVPLSGFGYQPPAVDISVDYSIDWNLVGLPLGVEDATYNILFPEAIEGTLYRFDNEYISALFLTVGEGYWLRFTEEGSTIINGFSINELNMNLTEGWNLFSGLSEDVSIFAVVDPDSIIVPETLFGFNEGYVETDILVPGNGYWVRAFEEGEITLTSGALAKTSPRDFSIKGKANSLTVNGMDLYFGIEMSARERLSYSLPPKPPVGAFDVRFKDGWKLVNDFGEVEVMSTSETLTISYDIKVEAGEQMNWILTSENGEAYTLEGLDEITIPSAERFILERNPEIPRTFSLHQNYPNPFNPITTLRYDLPEQAQVILTIYDLLGRKVFQLVNTTQKAGFKSVRWDATDSFGKPVSAGVYLYQIQAGEFVQTRKMVLLK</sequence>
<dbReference type="SMART" id="SM00854">
    <property type="entry name" value="PGA_cap"/>
    <property type="match status" value="1"/>
</dbReference>
<dbReference type="EMBL" id="UINC01004494">
    <property type="protein sequence ID" value="SVA14721.1"/>
    <property type="molecule type" value="Genomic_DNA"/>
</dbReference>